<dbReference type="Pfam" id="PF14222">
    <property type="entry name" value="MOR2-PAG1_N"/>
    <property type="match status" value="1"/>
</dbReference>
<dbReference type="Pfam" id="PF14225">
    <property type="entry name" value="MOR2-PAG1_C"/>
    <property type="match status" value="1"/>
</dbReference>
<gene>
    <name evidence="5" type="primary">SMKI09G0450</name>
    <name evidence="5" type="ORF">SMKI_09G0450</name>
</gene>
<dbReference type="InterPro" id="IPR025481">
    <property type="entry name" value="Cell_Morphogen_C"/>
</dbReference>
<dbReference type="InterPro" id="IPR039867">
    <property type="entry name" value="Furry/Tao3/Mor2"/>
</dbReference>
<feature type="domain" description="Cell morphogenesis central region" evidence="4">
    <location>
        <begin position="1712"/>
        <end position="1874"/>
    </location>
</feature>
<name>A0AA35J025_SACMI</name>
<reference evidence="5" key="1">
    <citation type="submission" date="2022-10" db="EMBL/GenBank/DDBJ databases">
        <authorList>
            <person name="Byrne P K."/>
        </authorList>
    </citation>
    <scope>NUCLEOTIDE SEQUENCE</scope>
    <source>
        <strain evidence="5">IFO1815</strain>
    </source>
</reference>
<dbReference type="Pfam" id="PF14228">
    <property type="entry name" value="MOR2-PAG1_mid"/>
    <property type="match status" value="3"/>
</dbReference>
<dbReference type="PANTHER" id="PTHR12295">
    <property type="entry name" value="FURRY-RELATED"/>
    <property type="match status" value="1"/>
</dbReference>
<evidence type="ECO:0000259" key="4">
    <source>
        <dbReference type="Pfam" id="PF14228"/>
    </source>
</evidence>
<evidence type="ECO:0000259" key="3">
    <source>
        <dbReference type="Pfam" id="PF14225"/>
    </source>
</evidence>
<dbReference type="EMBL" id="OX365765">
    <property type="protein sequence ID" value="CAI4039638.1"/>
    <property type="molecule type" value="Genomic_DNA"/>
</dbReference>
<feature type="domain" description="Cell morphogenesis central region" evidence="4">
    <location>
        <begin position="947"/>
        <end position="1409"/>
    </location>
</feature>
<keyword evidence="6" id="KW-1185">Reference proteome</keyword>
<evidence type="ECO:0000313" key="5">
    <source>
        <dbReference type="EMBL" id="CAI4039638.1"/>
    </source>
</evidence>
<evidence type="ECO:0000259" key="2">
    <source>
        <dbReference type="Pfam" id="PF14222"/>
    </source>
</evidence>
<dbReference type="InterPro" id="IPR025614">
    <property type="entry name" value="Cell_morpho_N"/>
</dbReference>
<dbReference type="PANTHER" id="PTHR12295:SF30">
    <property type="entry name" value="PROTEIN FURRY"/>
    <property type="match status" value="1"/>
</dbReference>
<feature type="domain" description="Cell morphogenesis protein N-terminal" evidence="2">
    <location>
        <begin position="359"/>
        <end position="898"/>
    </location>
</feature>
<dbReference type="InterPro" id="IPR016024">
    <property type="entry name" value="ARM-type_fold"/>
</dbReference>
<dbReference type="GO" id="GO:0030427">
    <property type="term" value="C:site of polarized growth"/>
    <property type="evidence" value="ECO:0007669"/>
    <property type="project" value="TreeGrafter"/>
</dbReference>
<dbReference type="GO" id="GO:0005938">
    <property type="term" value="C:cell cortex"/>
    <property type="evidence" value="ECO:0007669"/>
    <property type="project" value="TreeGrafter"/>
</dbReference>
<evidence type="ECO:0008006" key="7">
    <source>
        <dbReference type="Google" id="ProtNLM"/>
    </source>
</evidence>
<proteinExistence type="predicted"/>
<sequence>MASRFTFPPQRDQGIGFTFPMTNTAENADNNQQISIDIDPSSQNNLIKIDESPRDTFPLQQSVANAPIIDIPSPIDTPGGASLNDQLLLQQQQQQVTGEFRAPIQAFIEEQGDQKDISTIIPEREKQPSMQEPTPTEIAAKSVAEDYVTNLRQQMATDWKSPSEYALHILFTKFIRYAENKLNMCLQQLVMAEPPIVEILGEGIDPSFDEIIKSLGHIAKKKPKPVIDAMMFWRKTKSETANSASEEVEKLLKDYEFEKAHPSQAHPSQAHPSQAQFLLNRRLSRSSSNTTSKYKHNNSTNGLPSMKRHASSSFNNKVPLLKASNGNSSAISSPSIANSQLKSLENAIEVAKEEAFLADRKSLISIFILCRVLNEIVKQAPSNEEEDLSDKLEEIVFTQLKTTEPLSISSSLIKSSNWNSFAELLGSMSEKKFLSVSDRFIADLEKIPAYIPAELEPSTHLLILGMRYLKLRHYPLEKFEESADFMKSLSKFFSKTENFPVCLAYAEVTNQLLLPLAGSLTAEVNHPTWVEAMSTLLNTAKRLQADNKYWISGFKLTVSVLCTSPPNLFSKQWLSLLEANASKVKSKSLKERIFFAVGLSRLVWVYLYRCPETLNNTTRTLTKLLQLYLNTRKKENWITGDFGLLNPLTDALVSIGFLHPNFLMEQALIPLIRQSFNGSNLENINYEKLILTINTYKGLLVTKERPKFPEDDNRLYELNLNNITLNQAQEASSINHNEISDYFYRLFLLLDSSIGSEVWSPENQHQKPSSNAFSPFSFSFSNDNDSSKNNSLYVILFATIIEAIPCCLSISRAIPYKSTIEILSRNAVHSEEIISSSSQNALRALASKKNPYTLITWFAKYSFDFDEKTQSSYNMSYLSSKEYNRLLMLYVELLECWLEEFQSSNKEENKKETGLDGIRLLPIDPEQEESNETEKLEWKNTVTVIEEVEGNGLFFLCSHDARIRRLGIQILRIIFKFDEAMMEKTEKLSNGHSRSSSHFAADRGTRLIDLLNECNTTTLINPHKATLSAVEKTRFSRLNSKYKRGLLIKLAESEYGVDAALWQRAFPKLLALVFKTCPMAMALCRSIVCIRLVQVHEIILQVANDIDFKPKNVLPETIVNQWKLYLIAACTSLTSTFDQKLHIPSKIPQHGRKKSQQIFTVQHQKIKSAKSIFKMVLPLLNAKYIMIRDAIITGLSSMNINIFKAYVEAIDVFLVAWKEGSSNNQIRVEMFHILTILSPYLKADMIFNDEWILRKLSEFLQKTKQFLEKDSVQISYEYQSLRSYFAGLILSYYMAVREHPLIDELFPFQARASCFNYLKEWCGYGEYEPISEERYAIMIKNTESSRDRTAITTGIEFQKNRLQMIVLETMVVLCSDPITQTLDDNLELPIVISFDTEDLLSWIEALFDSDNTTVKNLGVRALENLLEKNRENYKLFRDVAFQCVSHHSHPSVAVLYYTTLCKSVLKLDNLVLDEDELVSLGLYGLVADREDTRTFAVDLLSAVETKLHNSSYTKVFKERLANSSKTVYKSTAKEISSIFAELLSQDLCLRIFSSLVRILDLFPFEIKRDLLVLMVPWVNKFTLKSSEEMDTFMVLNNLFYITIDLNDSLPNEVEQLWISLGKGNSFQNIHVSLEYIINSSMNHCNPFFVQYARDIVLYLANIPGGIGLLDTLLNNLEPRCMVPLAKHTFSEPVNNNKYSFLGNIWERLNYNGKKVIFSKAQLSIIFLVNLLTNLSESVKAKIPLLLHMSICLLDHYVPLIHESACKIASTLIFGLAPSNEKSEETVKLLRNKHALWSYDNLMKKGARSPKTMDLLIRNIISIFSDLDEFQVTWQRIALKWATTCSVRHIACRSFQVFRSLLTFLDQEMLRDMLHRLSNTISDGNVDIQGFAMQILMTLNAIMAELDPTNLISFPQLFWSITACLSSIHEQEFVEVLSCLSKFISKIDLDSPDTVQCLVAIFPSNWEGRFDGLQQIVMTGLRSSDSLEITWKFLDKLNLLKDSRIIANTDSRLLFALIANLPRFLNAMDRKDFTGIQVAADSLIELANAYKQPSLSRLIDSMAKNKFRSKKDFMSQVVSFISRNYFPSYSAQTLVFLLGLLFNKIGWIKVQTLEILKYVFPLIDLRRPEFIGVGADLISPLLRLLFTEYEAKALEVLDCVPNVSGSKMDKDVLRITMGNKDVKDSDNATTTLFGLPEDSGWSVPMPTMTAATTRHNVHAVFMTCGTSKSDEISAHGSDDLDAVIEFHADGEYELGRMDTIVEFHADGDYDLGRMDTNDSISVVEEKDASLSHMWAELDNLDSFFTKDTNVPNISSKMGMGIPHGRSDSIETTRTDQTFSFESAPQLYDKKVSVILNRSLSRTPSNVSFKTHLADSFAVKINRNGKPRI</sequence>
<dbReference type="InterPro" id="IPR029473">
    <property type="entry name" value="MOR2-PAG1_mid"/>
</dbReference>
<feature type="region of interest" description="Disordered" evidence="1">
    <location>
        <begin position="287"/>
        <end position="311"/>
    </location>
</feature>
<organism evidence="5 6">
    <name type="scientific">Saccharomyces mikatae IFO 1815</name>
    <dbReference type="NCBI Taxonomy" id="226126"/>
    <lineage>
        <taxon>Eukaryota</taxon>
        <taxon>Fungi</taxon>
        <taxon>Dikarya</taxon>
        <taxon>Ascomycota</taxon>
        <taxon>Saccharomycotina</taxon>
        <taxon>Saccharomycetes</taxon>
        <taxon>Saccharomycetales</taxon>
        <taxon>Saccharomycetaceae</taxon>
        <taxon>Saccharomyces</taxon>
    </lineage>
</organism>
<evidence type="ECO:0000256" key="1">
    <source>
        <dbReference type="SAM" id="MobiDB-lite"/>
    </source>
</evidence>
<dbReference type="GO" id="GO:0000902">
    <property type="term" value="P:cell morphogenesis"/>
    <property type="evidence" value="ECO:0007669"/>
    <property type="project" value="InterPro"/>
</dbReference>
<accession>A0AA35J025</accession>
<dbReference type="GeneID" id="80918849"/>
<evidence type="ECO:0000313" key="6">
    <source>
        <dbReference type="Proteomes" id="UP001161438"/>
    </source>
</evidence>
<feature type="domain" description="Cell morphogenesis central region" evidence="4">
    <location>
        <begin position="1417"/>
        <end position="1645"/>
    </location>
</feature>
<dbReference type="Proteomes" id="UP001161438">
    <property type="component" value="Chromosome 9"/>
</dbReference>
<protein>
    <recommendedName>
        <fullName evidence="7">TAO3p</fullName>
    </recommendedName>
</protein>
<feature type="domain" description="Cell morphogenesis protein C-terminal" evidence="3">
    <location>
        <begin position="1914"/>
        <end position="2164"/>
    </location>
</feature>
<dbReference type="RefSeq" id="XP_056082753.1">
    <property type="nucleotide sequence ID" value="XM_056223131.1"/>
</dbReference>
<dbReference type="SUPFAM" id="SSF48371">
    <property type="entry name" value="ARM repeat"/>
    <property type="match status" value="2"/>
</dbReference>